<organism evidence="2 3">
    <name type="scientific">Geodia barretti</name>
    <name type="common">Barrett's horny sponge</name>
    <dbReference type="NCBI Taxonomy" id="519541"/>
    <lineage>
        <taxon>Eukaryota</taxon>
        <taxon>Metazoa</taxon>
        <taxon>Porifera</taxon>
        <taxon>Demospongiae</taxon>
        <taxon>Heteroscleromorpha</taxon>
        <taxon>Tetractinellida</taxon>
        <taxon>Astrophorina</taxon>
        <taxon>Geodiidae</taxon>
        <taxon>Geodia</taxon>
    </lineage>
</organism>
<evidence type="ECO:0000256" key="1">
    <source>
        <dbReference type="SAM" id="SignalP"/>
    </source>
</evidence>
<protein>
    <submittedName>
        <fullName evidence="2">Uncharacterized protein</fullName>
    </submittedName>
</protein>
<keyword evidence="1" id="KW-0732">Signal</keyword>
<sequence length="87" mass="9674">MVKLATLFLISFNNGAAAGCGDAQWIHKTAILGQLLVVSYRDGNDLRLLIHLPGSKYYIEYGYGYLLANEIAENYQSLMKSLLGMMK</sequence>
<accession>A0AA35SSJ3</accession>
<proteinExistence type="predicted"/>
<feature type="chain" id="PRO_5041232159" evidence="1">
    <location>
        <begin position="19"/>
        <end position="87"/>
    </location>
</feature>
<comment type="caution">
    <text evidence="2">The sequence shown here is derived from an EMBL/GenBank/DDBJ whole genome shotgun (WGS) entry which is preliminary data.</text>
</comment>
<keyword evidence="3" id="KW-1185">Reference proteome</keyword>
<evidence type="ECO:0000313" key="3">
    <source>
        <dbReference type="Proteomes" id="UP001174909"/>
    </source>
</evidence>
<gene>
    <name evidence="2" type="ORF">GBAR_LOCUS19443</name>
</gene>
<reference evidence="2" key="1">
    <citation type="submission" date="2023-03" db="EMBL/GenBank/DDBJ databases">
        <authorList>
            <person name="Steffen K."/>
            <person name="Cardenas P."/>
        </authorList>
    </citation>
    <scope>NUCLEOTIDE SEQUENCE</scope>
</reference>
<feature type="signal peptide" evidence="1">
    <location>
        <begin position="1"/>
        <end position="18"/>
    </location>
</feature>
<dbReference type="AlphaFoldDB" id="A0AA35SSJ3"/>
<evidence type="ECO:0000313" key="2">
    <source>
        <dbReference type="EMBL" id="CAI8034547.1"/>
    </source>
</evidence>
<dbReference type="EMBL" id="CASHTH010002740">
    <property type="protein sequence ID" value="CAI8034547.1"/>
    <property type="molecule type" value="Genomic_DNA"/>
</dbReference>
<name>A0AA35SSJ3_GEOBA</name>
<dbReference type="PROSITE" id="PS51257">
    <property type="entry name" value="PROKAR_LIPOPROTEIN"/>
    <property type="match status" value="1"/>
</dbReference>
<dbReference type="Proteomes" id="UP001174909">
    <property type="component" value="Unassembled WGS sequence"/>
</dbReference>